<dbReference type="GO" id="GO:0016705">
    <property type="term" value="F:oxidoreductase activity, acting on paired donors, with incorporation or reduction of molecular oxygen"/>
    <property type="evidence" value="ECO:0007669"/>
    <property type="project" value="InterPro"/>
</dbReference>
<comment type="similarity">
    <text evidence="2 6">Belongs to the cytochrome P450 family.</text>
</comment>
<keyword evidence="7" id="KW-1133">Transmembrane helix</keyword>
<dbReference type="Gene3D" id="1.10.630.10">
    <property type="entry name" value="Cytochrome P450"/>
    <property type="match status" value="1"/>
</dbReference>
<evidence type="ECO:0000256" key="2">
    <source>
        <dbReference type="ARBA" id="ARBA00010617"/>
    </source>
</evidence>
<dbReference type="InterPro" id="IPR017972">
    <property type="entry name" value="Cyt_P450_CS"/>
</dbReference>
<dbReference type="GO" id="GO:0004497">
    <property type="term" value="F:monooxygenase activity"/>
    <property type="evidence" value="ECO:0007669"/>
    <property type="project" value="UniProtKB-KW"/>
</dbReference>
<protein>
    <submittedName>
        <fullName evidence="8">Similar to Pisatin demethylase acc. no. Q12645</fullName>
    </submittedName>
</protein>
<evidence type="ECO:0000313" key="9">
    <source>
        <dbReference type="Proteomes" id="UP000018144"/>
    </source>
</evidence>
<reference evidence="8 9" key="1">
    <citation type="journal article" date="2013" name="PLoS Genet.">
        <title>The genome and development-dependent transcriptomes of Pyronema confluens: a window into fungal evolution.</title>
        <authorList>
            <person name="Traeger S."/>
            <person name="Altegoer F."/>
            <person name="Freitag M."/>
            <person name="Gabaldon T."/>
            <person name="Kempken F."/>
            <person name="Kumar A."/>
            <person name="Marcet-Houben M."/>
            <person name="Poggeler S."/>
            <person name="Stajich J.E."/>
            <person name="Nowrousian M."/>
        </authorList>
    </citation>
    <scope>NUCLEOTIDE SEQUENCE [LARGE SCALE GENOMIC DNA]</scope>
    <source>
        <strain evidence="9">CBS 100304</strain>
        <tissue evidence="8">Vegetative mycelium</tissue>
    </source>
</reference>
<dbReference type="GO" id="GO:0020037">
    <property type="term" value="F:heme binding"/>
    <property type="evidence" value="ECO:0007669"/>
    <property type="project" value="InterPro"/>
</dbReference>
<dbReference type="PRINTS" id="PR00465">
    <property type="entry name" value="EP450IV"/>
</dbReference>
<dbReference type="InterPro" id="IPR050121">
    <property type="entry name" value="Cytochrome_P450_monoxygenase"/>
</dbReference>
<name>U4L4J0_PYROM</name>
<keyword evidence="8" id="KW-0489">Methyltransferase</keyword>
<accession>U4L4J0</accession>
<keyword evidence="3 5" id="KW-0479">Metal-binding</keyword>
<dbReference type="EMBL" id="HF935554">
    <property type="protein sequence ID" value="CCX10655.1"/>
    <property type="molecule type" value="Genomic_DNA"/>
</dbReference>
<evidence type="ECO:0000256" key="7">
    <source>
        <dbReference type="SAM" id="Phobius"/>
    </source>
</evidence>
<dbReference type="GO" id="GO:0032259">
    <property type="term" value="P:methylation"/>
    <property type="evidence" value="ECO:0007669"/>
    <property type="project" value="UniProtKB-KW"/>
</dbReference>
<dbReference type="Pfam" id="PF00067">
    <property type="entry name" value="p450"/>
    <property type="match status" value="1"/>
</dbReference>
<keyword evidence="5 6" id="KW-0349">Heme</keyword>
<evidence type="ECO:0000256" key="4">
    <source>
        <dbReference type="ARBA" id="ARBA00023004"/>
    </source>
</evidence>
<dbReference type="PANTHER" id="PTHR24305:SF232">
    <property type="entry name" value="P450, PUTATIVE (EUROFUNG)-RELATED"/>
    <property type="match status" value="1"/>
</dbReference>
<dbReference type="PRINTS" id="PR00385">
    <property type="entry name" value="P450"/>
</dbReference>
<evidence type="ECO:0000256" key="1">
    <source>
        <dbReference type="ARBA" id="ARBA00001971"/>
    </source>
</evidence>
<evidence type="ECO:0000256" key="3">
    <source>
        <dbReference type="ARBA" id="ARBA00022723"/>
    </source>
</evidence>
<dbReference type="InterPro" id="IPR036396">
    <property type="entry name" value="Cyt_P450_sf"/>
</dbReference>
<keyword evidence="7" id="KW-0812">Transmembrane</keyword>
<dbReference type="InterPro" id="IPR002403">
    <property type="entry name" value="Cyt_P450_E_grp-IV"/>
</dbReference>
<dbReference type="eggNOG" id="KOG0156">
    <property type="taxonomic scope" value="Eukaryota"/>
</dbReference>
<keyword evidence="9" id="KW-1185">Reference proteome</keyword>
<comment type="cofactor">
    <cofactor evidence="1 5">
        <name>heme</name>
        <dbReference type="ChEBI" id="CHEBI:30413"/>
    </cofactor>
</comment>
<gene>
    <name evidence="8" type="ORF">PCON_10249</name>
</gene>
<evidence type="ECO:0000256" key="5">
    <source>
        <dbReference type="PIRSR" id="PIRSR602403-1"/>
    </source>
</evidence>
<organism evidence="8 9">
    <name type="scientific">Pyronema omphalodes (strain CBS 100304)</name>
    <name type="common">Pyronema confluens</name>
    <dbReference type="NCBI Taxonomy" id="1076935"/>
    <lineage>
        <taxon>Eukaryota</taxon>
        <taxon>Fungi</taxon>
        <taxon>Dikarya</taxon>
        <taxon>Ascomycota</taxon>
        <taxon>Pezizomycotina</taxon>
        <taxon>Pezizomycetes</taxon>
        <taxon>Pezizales</taxon>
        <taxon>Pyronemataceae</taxon>
        <taxon>Pyronema</taxon>
    </lineage>
</organism>
<dbReference type="Proteomes" id="UP000018144">
    <property type="component" value="Unassembled WGS sequence"/>
</dbReference>
<keyword evidence="8" id="KW-0808">Transferase</keyword>
<keyword evidence="7" id="KW-0472">Membrane</keyword>
<dbReference type="GO" id="GO:0008168">
    <property type="term" value="F:methyltransferase activity"/>
    <property type="evidence" value="ECO:0007669"/>
    <property type="project" value="UniProtKB-KW"/>
</dbReference>
<keyword evidence="6" id="KW-0503">Monooxygenase</keyword>
<evidence type="ECO:0000313" key="8">
    <source>
        <dbReference type="EMBL" id="CCX10655.1"/>
    </source>
</evidence>
<dbReference type="GO" id="GO:0005506">
    <property type="term" value="F:iron ion binding"/>
    <property type="evidence" value="ECO:0007669"/>
    <property type="project" value="InterPro"/>
</dbReference>
<keyword evidence="4 5" id="KW-0408">Iron</keyword>
<proteinExistence type="inferred from homology"/>
<dbReference type="PROSITE" id="PS00086">
    <property type="entry name" value="CYTOCHROME_P450"/>
    <property type="match status" value="1"/>
</dbReference>
<dbReference type="SUPFAM" id="SSF48264">
    <property type="entry name" value="Cytochrome P450"/>
    <property type="match status" value="1"/>
</dbReference>
<dbReference type="OrthoDB" id="3934656at2759"/>
<dbReference type="AlphaFoldDB" id="U4L4J0"/>
<dbReference type="STRING" id="1076935.U4L4J0"/>
<keyword evidence="6" id="KW-0560">Oxidoreductase</keyword>
<evidence type="ECO:0000256" key="6">
    <source>
        <dbReference type="RuleBase" id="RU000461"/>
    </source>
</evidence>
<feature type="binding site" description="axial binding residue" evidence="5">
    <location>
        <position position="486"/>
    </location>
    <ligand>
        <name>heme</name>
        <dbReference type="ChEBI" id="CHEBI:30413"/>
    </ligand>
    <ligandPart>
        <name>Fe</name>
        <dbReference type="ChEBI" id="CHEBI:18248"/>
    </ligandPart>
</feature>
<sequence length="550" mass="63000">MFGTLTSQLLSESGAFVRNHWLLVIIGILIGNIFRLISRYWTSPLRAERIPGPFLAGFTHFYRLYYADITRDWHDQLVKLHEKYGPIVWIAPYEVSVSDPKLRSVLYGFADERKADSFFRKSRSFETGLFNEDFNFVFETDPARARLGKYALSHTYSEKGLIKLEHHFDEAVDEFSNGFKEHVASNDKSHCFSDWTHFFMFDLGTLLMGGYSRGLLRAGKDEHDAIWAIRLIFDVVGSLVPVPLSTYVTTRPIRKFLLNAQIEQLYRWAICYDKDKGEAHKMDRINEIADTNPDNFMSKFRDGEKKMRKLFPKGNWTEAITNNAFFIYAGGMVASSALPLVVRLIYSHPRVLAKIREELSTLDREIRISDITHKNGQSSLPYLEASILEALRLSPTFGLSLGRTVPSIGCRLNEYFIPPTYTVSMSGWSVNVDESYFGPDAKEFKPERWLGNHPTEIAKDGSGLPRTMRNYLEAGWFTFGAGSRICIGRHYSEIAFAKFIGNLVRTFDLEITEPGYVWHGLIQHTEKMMVKAKLRGDAPNPMRKTEVLVV</sequence>
<dbReference type="PANTHER" id="PTHR24305">
    <property type="entry name" value="CYTOCHROME P450"/>
    <property type="match status" value="1"/>
</dbReference>
<dbReference type="InterPro" id="IPR001128">
    <property type="entry name" value="Cyt_P450"/>
</dbReference>
<feature type="transmembrane region" description="Helical" evidence="7">
    <location>
        <begin position="325"/>
        <end position="346"/>
    </location>
</feature>
<feature type="transmembrane region" description="Helical" evidence="7">
    <location>
        <begin position="20"/>
        <end position="37"/>
    </location>
</feature>